<reference evidence="2 3" key="1">
    <citation type="submission" date="2015-09" db="EMBL/GenBank/DDBJ databases">
        <title>Draft genome sequence of Kouleothrix aurantiaca JCM 19913.</title>
        <authorList>
            <person name="Hemp J."/>
        </authorList>
    </citation>
    <scope>NUCLEOTIDE SEQUENCE [LARGE SCALE GENOMIC DNA]</scope>
    <source>
        <strain evidence="2 3">COM-B</strain>
    </source>
</reference>
<dbReference type="Pfam" id="PF18475">
    <property type="entry name" value="PIN7"/>
    <property type="match status" value="1"/>
</dbReference>
<evidence type="ECO:0000313" key="2">
    <source>
        <dbReference type="EMBL" id="KPV46373.1"/>
    </source>
</evidence>
<accession>A0A0N8PQ79</accession>
<organism evidence="2 3">
    <name type="scientific">Kouleothrix aurantiaca</name>
    <dbReference type="NCBI Taxonomy" id="186479"/>
    <lineage>
        <taxon>Bacteria</taxon>
        <taxon>Bacillati</taxon>
        <taxon>Chloroflexota</taxon>
        <taxon>Chloroflexia</taxon>
        <taxon>Chloroflexales</taxon>
        <taxon>Roseiflexineae</taxon>
        <taxon>Roseiflexaceae</taxon>
        <taxon>Kouleothrix</taxon>
    </lineage>
</organism>
<dbReference type="Proteomes" id="UP000050509">
    <property type="component" value="Unassembled WGS sequence"/>
</dbReference>
<keyword evidence="3" id="KW-1185">Reference proteome</keyword>
<comment type="caution">
    <text evidence="2">The sequence shown here is derived from an EMBL/GenBank/DDBJ whole genome shotgun (WGS) entry which is preliminary data.</text>
</comment>
<feature type="domain" description="PIN-like" evidence="1">
    <location>
        <begin position="7"/>
        <end position="105"/>
    </location>
</feature>
<name>A0A0N8PQ79_9CHLR</name>
<evidence type="ECO:0000313" key="3">
    <source>
        <dbReference type="Proteomes" id="UP000050509"/>
    </source>
</evidence>
<dbReference type="EMBL" id="LJCR01003579">
    <property type="protein sequence ID" value="KPV46373.1"/>
    <property type="molecule type" value="Genomic_DNA"/>
</dbReference>
<gene>
    <name evidence="2" type="ORF">SE17_43355</name>
</gene>
<dbReference type="InterPro" id="IPR041494">
    <property type="entry name" value="PIN7"/>
</dbReference>
<dbReference type="AlphaFoldDB" id="A0A0N8PQ79"/>
<proteinExistence type="predicted"/>
<evidence type="ECO:0000259" key="1">
    <source>
        <dbReference type="Pfam" id="PF18475"/>
    </source>
</evidence>
<feature type="non-terminal residue" evidence="2">
    <location>
        <position position="124"/>
    </location>
</feature>
<protein>
    <recommendedName>
        <fullName evidence="1">PIN-like domain-containing protein</fullName>
    </recommendedName>
</protein>
<sequence>MKTTYILIDYENVQPSIVAALAQEHTKLIMFVGANQTKISFEVAEAIQRLGDRAQYVKICSSGTNALDFHIAYYMGQLVAHEPGASFQIISRDTGFDPLIAHLKSKKVHVQRLQEVAEAPAVKV</sequence>